<protein>
    <submittedName>
        <fullName evidence="1">Cyclic nucleotide-binding-like protein</fullName>
    </submittedName>
</protein>
<proteinExistence type="predicted"/>
<dbReference type="EMBL" id="BLAL01000011">
    <property type="protein sequence ID" value="GES73736.1"/>
    <property type="molecule type" value="Genomic_DNA"/>
</dbReference>
<organism evidence="1 2">
    <name type="scientific">Rhizophagus clarus</name>
    <dbReference type="NCBI Taxonomy" id="94130"/>
    <lineage>
        <taxon>Eukaryota</taxon>
        <taxon>Fungi</taxon>
        <taxon>Fungi incertae sedis</taxon>
        <taxon>Mucoromycota</taxon>
        <taxon>Glomeromycotina</taxon>
        <taxon>Glomeromycetes</taxon>
        <taxon>Glomerales</taxon>
        <taxon>Glomeraceae</taxon>
        <taxon>Rhizophagus</taxon>
    </lineage>
</organism>
<reference evidence="1" key="1">
    <citation type="submission" date="2019-10" db="EMBL/GenBank/DDBJ databases">
        <title>Conservation and host-specific expression of non-tandemly repeated heterogenous ribosome RNA gene in arbuscular mycorrhizal fungi.</title>
        <authorList>
            <person name="Maeda T."/>
            <person name="Kobayashi Y."/>
            <person name="Nakagawa T."/>
            <person name="Ezawa T."/>
            <person name="Yamaguchi K."/>
            <person name="Bino T."/>
            <person name="Nishimoto Y."/>
            <person name="Shigenobu S."/>
            <person name="Kawaguchi M."/>
        </authorList>
    </citation>
    <scope>NUCLEOTIDE SEQUENCE</scope>
    <source>
        <strain evidence="1">HR1</strain>
    </source>
</reference>
<gene>
    <name evidence="1" type="ORF">RCL2_000125300</name>
</gene>
<dbReference type="Proteomes" id="UP000615446">
    <property type="component" value="Unassembled WGS sequence"/>
</dbReference>
<accession>A0A8H3KT66</accession>
<comment type="caution">
    <text evidence="1">The sequence shown here is derived from an EMBL/GenBank/DDBJ whole genome shotgun (WGS) entry which is preliminary data.</text>
</comment>
<sequence>MASIPATDYFPDNEEELYKNKLSDLSSISINYNQDHHDQDFWIRKNLTVDIWKRIKQFEHRSDGGLLYYADLKRNQVFGCVEFW</sequence>
<evidence type="ECO:0000313" key="2">
    <source>
        <dbReference type="Proteomes" id="UP000615446"/>
    </source>
</evidence>
<dbReference type="AlphaFoldDB" id="A0A8H3KT66"/>
<evidence type="ECO:0000313" key="1">
    <source>
        <dbReference type="EMBL" id="GES73736.1"/>
    </source>
</evidence>
<name>A0A8H3KT66_9GLOM</name>